<comment type="subcellular location">
    <subcellularLocation>
        <location evidence="1">Cell membrane</location>
        <topology evidence="1">Multi-pass membrane protein</topology>
    </subcellularLocation>
</comment>
<dbReference type="PANTHER" id="PTHR34390">
    <property type="entry name" value="UPF0442 PROTEIN YJJB-RELATED"/>
    <property type="match status" value="1"/>
</dbReference>
<dbReference type="InterPro" id="IPR050539">
    <property type="entry name" value="ThrE_Dicarb/AminoAcid_Exp"/>
</dbReference>
<keyword evidence="4 8" id="KW-0812">Transmembrane</keyword>
<keyword evidence="2" id="KW-1003">Cell membrane</keyword>
<evidence type="ECO:0000256" key="4">
    <source>
        <dbReference type="ARBA" id="ARBA00022692"/>
    </source>
</evidence>
<feature type="transmembrane region" description="Helical" evidence="8">
    <location>
        <begin position="6"/>
        <end position="26"/>
    </location>
</feature>
<feature type="domain" description="Threonine/Serine exporter ThrE" evidence="9">
    <location>
        <begin position="13"/>
        <end position="150"/>
    </location>
</feature>
<feature type="transmembrane region" description="Helical" evidence="8">
    <location>
        <begin position="133"/>
        <end position="152"/>
    </location>
</feature>
<dbReference type="InterPro" id="IPR024528">
    <property type="entry name" value="ThrE_2"/>
</dbReference>
<evidence type="ECO:0000313" key="11">
    <source>
        <dbReference type="Proteomes" id="UP001501302"/>
    </source>
</evidence>
<keyword evidence="5 8" id="KW-1133">Transmembrane helix</keyword>
<evidence type="ECO:0000256" key="3">
    <source>
        <dbReference type="ARBA" id="ARBA00022519"/>
    </source>
</evidence>
<reference evidence="11" key="1">
    <citation type="journal article" date="2019" name="Int. J. Syst. Evol. Microbiol.">
        <title>The Global Catalogue of Microorganisms (GCM) 10K type strain sequencing project: providing services to taxonomists for standard genome sequencing and annotation.</title>
        <authorList>
            <consortium name="The Broad Institute Genomics Platform"/>
            <consortium name="The Broad Institute Genome Sequencing Center for Infectious Disease"/>
            <person name="Wu L."/>
            <person name="Ma J."/>
        </authorList>
    </citation>
    <scope>NUCLEOTIDE SEQUENCE [LARGE SCALE GENOMIC DNA]</scope>
    <source>
        <strain evidence="11">JCM 18285</strain>
    </source>
</reference>
<evidence type="ECO:0000256" key="1">
    <source>
        <dbReference type="ARBA" id="ARBA00004651"/>
    </source>
</evidence>
<dbReference type="EMBL" id="BAABJJ010000028">
    <property type="protein sequence ID" value="GAA4945485.1"/>
    <property type="molecule type" value="Genomic_DNA"/>
</dbReference>
<protein>
    <submittedName>
        <fullName evidence="10">Threonine/serine exporter family protein</fullName>
    </submittedName>
</protein>
<evidence type="ECO:0000256" key="5">
    <source>
        <dbReference type="ARBA" id="ARBA00022989"/>
    </source>
</evidence>
<dbReference type="PANTHER" id="PTHR34390:SF1">
    <property type="entry name" value="SUCCINATE TRANSPORTER SUBUNIT YJJB-RELATED"/>
    <property type="match status" value="1"/>
</dbReference>
<keyword evidence="6 8" id="KW-0472">Membrane</keyword>
<evidence type="ECO:0000256" key="6">
    <source>
        <dbReference type="ARBA" id="ARBA00023136"/>
    </source>
</evidence>
<accession>A0ABP9GJ59</accession>
<keyword evidence="3" id="KW-0997">Cell inner membrane</keyword>
<comment type="caution">
    <text evidence="10">The sequence shown here is derived from an EMBL/GenBank/DDBJ whole genome shotgun (WGS) entry which is preliminary data.</text>
</comment>
<dbReference type="RefSeq" id="WP_345191628.1">
    <property type="nucleotide sequence ID" value="NZ_BAABJJ010000028.1"/>
</dbReference>
<keyword evidence="11" id="KW-1185">Reference proteome</keyword>
<name>A0ABP9GJ59_9FLAO</name>
<comment type="similarity">
    <text evidence="7">Belongs to the ThrE exporter (TC 2.A.79) family.</text>
</comment>
<evidence type="ECO:0000313" key="10">
    <source>
        <dbReference type="EMBL" id="GAA4945485.1"/>
    </source>
</evidence>
<feature type="transmembrane region" description="Helical" evidence="8">
    <location>
        <begin position="33"/>
        <end position="51"/>
    </location>
</feature>
<gene>
    <name evidence="10" type="ORF">GCM10023314_18350</name>
</gene>
<dbReference type="Proteomes" id="UP001501302">
    <property type="component" value="Unassembled WGS sequence"/>
</dbReference>
<feature type="transmembrane region" description="Helical" evidence="8">
    <location>
        <begin position="88"/>
        <end position="113"/>
    </location>
</feature>
<proteinExistence type="inferred from homology"/>
<evidence type="ECO:0000256" key="2">
    <source>
        <dbReference type="ARBA" id="ARBA00022475"/>
    </source>
</evidence>
<dbReference type="Pfam" id="PF12821">
    <property type="entry name" value="ThrE_2"/>
    <property type="match status" value="1"/>
</dbReference>
<organism evidence="10 11">
    <name type="scientific">Algibacter agarivorans</name>
    <dbReference type="NCBI Taxonomy" id="1109741"/>
    <lineage>
        <taxon>Bacteria</taxon>
        <taxon>Pseudomonadati</taxon>
        <taxon>Bacteroidota</taxon>
        <taxon>Flavobacteriia</taxon>
        <taxon>Flavobacteriales</taxon>
        <taxon>Flavobacteriaceae</taxon>
        <taxon>Algibacter</taxon>
    </lineage>
</organism>
<evidence type="ECO:0000256" key="7">
    <source>
        <dbReference type="ARBA" id="ARBA00034125"/>
    </source>
</evidence>
<evidence type="ECO:0000256" key="8">
    <source>
        <dbReference type="SAM" id="Phobius"/>
    </source>
</evidence>
<feature type="transmembrane region" description="Helical" evidence="8">
    <location>
        <begin position="57"/>
        <end position="76"/>
    </location>
</feature>
<sequence>MIDSLLHFLEVSFWSGIAAVGFGILFNVPKRTIFTIFLLGLSAGFIKFSLLFFNFHIALASLIAASYVGLISIPIAHKIHHPPVVFSIPTVIPMIPGYFAYETILSIMNFVFIESNTEKRLALIDAIFTNGFNMIYILISLTIGVSLPLLILNKKSVKKIKRVK</sequence>
<evidence type="ECO:0000259" key="9">
    <source>
        <dbReference type="Pfam" id="PF12821"/>
    </source>
</evidence>